<dbReference type="AlphaFoldDB" id="A0A7G9WK18"/>
<protein>
    <recommendedName>
        <fullName evidence="4">HAMP domain-containing protein</fullName>
    </recommendedName>
</protein>
<gene>
    <name evidence="2" type="ORF">H6X83_05260</name>
</gene>
<reference evidence="2 3" key="1">
    <citation type="submission" date="2020-08" db="EMBL/GenBank/DDBJ databases">
        <authorList>
            <person name="Ren C."/>
            <person name="Gu Y."/>
            <person name="Xu Y."/>
        </authorList>
    </citation>
    <scope>NUCLEOTIDE SEQUENCE [LARGE SCALE GENOMIC DNA]</scope>
    <source>
        <strain evidence="2 3">LBM18003</strain>
    </source>
</reference>
<feature type="transmembrane region" description="Helical" evidence="1">
    <location>
        <begin position="12"/>
        <end position="33"/>
    </location>
</feature>
<dbReference type="EMBL" id="CP060696">
    <property type="protein sequence ID" value="QNO19030.1"/>
    <property type="molecule type" value="Genomic_DNA"/>
</dbReference>
<evidence type="ECO:0000313" key="2">
    <source>
        <dbReference type="EMBL" id="QNO19030.1"/>
    </source>
</evidence>
<name>A0A7G9WK18_9FIRM</name>
<evidence type="ECO:0000256" key="1">
    <source>
        <dbReference type="SAM" id="Phobius"/>
    </source>
</evidence>
<keyword evidence="1" id="KW-0812">Transmembrane</keyword>
<keyword evidence="1" id="KW-1133">Transmembrane helix</keyword>
<evidence type="ECO:0000313" key="3">
    <source>
        <dbReference type="Proteomes" id="UP000516046"/>
    </source>
</evidence>
<accession>A0A7G9WK18</accession>
<feature type="transmembrane region" description="Helical" evidence="1">
    <location>
        <begin position="160"/>
        <end position="180"/>
    </location>
</feature>
<dbReference type="Proteomes" id="UP000516046">
    <property type="component" value="Chromosome"/>
</dbReference>
<evidence type="ECO:0008006" key="4">
    <source>
        <dbReference type="Google" id="ProtNLM"/>
    </source>
</evidence>
<keyword evidence="3" id="KW-1185">Reference proteome</keyword>
<dbReference type="RefSeq" id="WP_212508099.1">
    <property type="nucleotide sequence ID" value="NZ_CP060696.1"/>
</dbReference>
<sequence length="240" mass="26912">MKKVKKFITHNLLVFVLCGAVLIVFNLILFALWGAGISKDNSVQNTPWMLADATSAALQKQSGRFVLNTSQETDLRKKHVWAMLIDNTGKVVWSTNLPGEIPKNYTISDIAELSRTYLNGYPTFTSPHKEGLVVLGYQKNSYLKVPRNNLNNTFLANMPAFLLIIFLCDAFLFFLIYIVVKKRLLFTTEPLIKGLEAVQRGEPVHLEEKGPLSQVAASINQIAKAAQEQPKKHTQQKGKP</sequence>
<keyword evidence="1" id="KW-0472">Membrane</keyword>
<proteinExistence type="predicted"/>
<dbReference type="KEGG" id="caml:H6X83_05260"/>
<organism evidence="2 3">
    <name type="scientific">Caproicibacterium amylolyticum</name>
    <dbReference type="NCBI Taxonomy" id="2766537"/>
    <lineage>
        <taxon>Bacteria</taxon>
        <taxon>Bacillati</taxon>
        <taxon>Bacillota</taxon>
        <taxon>Clostridia</taxon>
        <taxon>Eubacteriales</taxon>
        <taxon>Oscillospiraceae</taxon>
        <taxon>Caproicibacterium</taxon>
    </lineage>
</organism>